<name>A0ABR0SV13_9HYPO</name>
<proteinExistence type="predicted"/>
<comment type="caution">
    <text evidence="1">The sequence shown here is derived from an EMBL/GenBank/DDBJ whole genome shotgun (WGS) entry which is preliminary data.</text>
</comment>
<dbReference type="EMBL" id="JAVFKD010000004">
    <property type="protein sequence ID" value="KAK5995600.1"/>
    <property type="molecule type" value="Genomic_DNA"/>
</dbReference>
<accession>A0ABR0SV13</accession>
<dbReference type="Proteomes" id="UP001338125">
    <property type="component" value="Unassembled WGS sequence"/>
</dbReference>
<protein>
    <submittedName>
        <fullName evidence="1">Uncharacterized protein</fullName>
    </submittedName>
</protein>
<evidence type="ECO:0000313" key="1">
    <source>
        <dbReference type="EMBL" id="KAK5995600.1"/>
    </source>
</evidence>
<keyword evidence="2" id="KW-1185">Reference proteome</keyword>
<reference evidence="1 2" key="1">
    <citation type="submission" date="2024-01" db="EMBL/GenBank/DDBJ databases">
        <title>Complete genome of Cladobotryum mycophilum ATHUM6906.</title>
        <authorList>
            <person name="Christinaki A.C."/>
            <person name="Myridakis A.I."/>
            <person name="Kouvelis V.N."/>
        </authorList>
    </citation>
    <scope>NUCLEOTIDE SEQUENCE [LARGE SCALE GENOMIC DNA]</scope>
    <source>
        <strain evidence="1 2">ATHUM6906</strain>
    </source>
</reference>
<gene>
    <name evidence="1" type="ORF">PT974_04013</name>
</gene>
<organism evidence="1 2">
    <name type="scientific">Cladobotryum mycophilum</name>
    <dbReference type="NCBI Taxonomy" id="491253"/>
    <lineage>
        <taxon>Eukaryota</taxon>
        <taxon>Fungi</taxon>
        <taxon>Dikarya</taxon>
        <taxon>Ascomycota</taxon>
        <taxon>Pezizomycotina</taxon>
        <taxon>Sordariomycetes</taxon>
        <taxon>Hypocreomycetidae</taxon>
        <taxon>Hypocreales</taxon>
        <taxon>Hypocreaceae</taxon>
        <taxon>Cladobotryum</taxon>
    </lineage>
</organism>
<sequence>MEASFRHILQFCFPVPSRADDEFWANFDGQTSAISSPTPSLKRKRECDDKEEENIGRMITGYFVPPRTAPTQPFPVRTWAERLAGTKKVDNQEKRHGEGSS</sequence>
<evidence type="ECO:0000313" key="2">
    <source>
        <dbReference type="Proteomes" id="UP001338125"/>
    </source>
</evidence>